<dbReference type="Proteomes" id="UP000611723">
    <property type="component" value="Unassembled WGS sequence"/>
</dbReference>
<dbReference type="RefSeq" id="WP_201432498.1">
    <property type="nucleotide sequence ID" value="NZ_JAEQBW010000011.1"/>
</dbReference>
<accession>A0A934X0R2</accession>
<dbReference type="AlphaFoldDB" id="A0A934X0R2"/>
<evidence type="ECO:0000256" key="1">
    <source>
        <dbReference type="SAM" id="Phobius"/>
    </source>
</evidence>
<evidence type="ECO:0008006" key="4">
    <source>
        <dbReference type="Google" id="ProtNLM"/>
    </source>
</evidence>
<feature type="transmembrane region" description="Helical" evidence="1">
    <location>
        <begin position="47"/>
        <end position="68"/>
    </location>
</feature>
<name>A0A934X0R2_9BACT</name>
<evidence type="ECO:0000313" key="3">
    <source>
        <dbReference type="Proteomes" id="UP000611723"/>
    </source>
</evidence>
<keyword evidence="1" id="KW-1133">Transmembrane helix</keyword>
<reference evidence="2" key="1">
    <citation type="submission" date="2021-01" db="EMBL/GenBank/DDBJ databases">
        <title>Marivirga aurantiaca sp. nov., isolated from intertidal surface sediments.</title>
        <authorList>
            <person name="Zhang M."/>
        </authorList>
    </citation>
    <scope>NUCLEOTIDE SEQUENCE</scope>
    <source>
        <strain evidence="2">S37H4</strain>
    </source>
</reference>
<gene>
    <name evidence="2" type="ORF">JKA74_17350</name>
</gene>
<proteinExistence type="predicted"/>
<organism evidence="2 3">
    <name type="scientific">Marivirga aurantiaca</name>
    <dbReference type="NCBI Taxonomy" id="2802615"/>
    <lineage>
        <taxon>Bacteria</taxon>
        <taxon>Pseudomonadati</taxon>
        <taxon>Bacteroidota</taxon>
        <taxon>Cytophagia</taxon>
        <taxon>Cytophagales</taxon>
        <taxon>Marivirgaceae</taxon>
        <taxon>Marivirga</taxon>
    </lineage>
</organism>
<evidence type="ECO:0000313" key="2">
    <source>
        <dbReference type="EMBL" id="MBK6266813.1"/>
    </source>
</evidence>
<comment type="caution">
    <text evidence="2">The sequence shown here is derived from an EMBL/GenBank/DDBJ whole genome shotgun (WGS) entry which is preliminary data.</text>
</comment>
<keyword evidence="3" id="KW-1185">Reference proteome</keyword>
<dbReference type="EMBL" id="JAEQBW010000011">
    <property type="protein sequence ID" value="MBK6266813.1"/>
    <property type="molecule type" value="Genomic_DNA"/>
</dbReference>
<protein>
    <recommendedName>
        <fullName evidence="4">RND transporter</fullName>
    </recommendedName>
</protein>
<keyword evidence="1" id="KW-0812">Transmembrane</keyword>
<sequence length="77" mass="8589">MLKNKWAIAIVGTLTLGLAPFVPEPHFFGKVRWILGGGVGMQATDYFDLMFHGLPWIYLGYLIISTVIKNLKAGSFF</sequence>
<keyword evidence="1" id="KW-0472">Membrane</keyword>